<dbReference type="PANTHER" id="PTHR36455:SF1">
    <property type="entry name" value="BLR8292 PROTEIN"/>
    <property type="match status" value="1"/>
</dbReference>
<gene>
    <name evidence="1" type="ORF">D0436_23275</name>
</gene>
<name>A0A5B8R2Z8_9GAMM</name>
<evidence type="ECO:0008006" key="2">
    <source>
        <dbReference type="Google" id="ProtNLM"/>
    </source>
</evidence>
<accession>A0A5B8R2Z8</accession>
<dbReference type="PANTHER" id="PTHR36455">
    <property type="match status" value="1"/>
</dbReference>
<dbReference type="AlphaFoldDB" id="A0A5B8R2Z8"/>
<dbReference type="RefSeq" id="WP_086904928.1">
    <property type="nucleotide sequence ID" value="NZ_CP076856.1"/>
</dbReference>
<protein>
    <recommendedName>
        <fullName evidence="2">Transposase</fullName>
    </recommendedName>
</protein>
<dbReference type="EMBL" id="CP031775">
    <property type="protein sequence ID" value="QDZ93115.1"/>
    <property type="molecule type" value="Genomic_DNA"/>
</dbReference>
<sequence length="105" mass="11955">MIHLTRHSDILIATQPADFRQGIDGLATLCKQRLHCEPRSGTLFVFINRNKTMVRALAYENNGFWLMTKRLSKGKFSGWPTINSAMTSVDAKHLRQLLSGNYHPL</sequence>
<evidence type="ECO:0000313" key="1">
    <source>
        <dbReference type="EMBL" id="QDZ93115.1"/>
    </source>
</evidence>
<proteinExistence type="predicted"/>
<dbReference type="NCBIfam" id="NF033819">
    <property type="entry name" value="IS66_TnpB"/>
    <property type="match status" value="1"/>
</dbReference>
<reference evidence="1" key="1">
    <citation type="journal article" date="2019" name="Ecotoxicol. Environ. Saf.">
        <title>Microbial characterization of heavy metal resistant bacterial strains isolated from an electroplating wastewater treatment plant.</title>
        <authorList>
            <person name="Cai X."/>
            <person name="Zheng X."/>
            <person name="Zhang D."/>
            <person name="Iqbal W."/>
            <person name="Liu C."/>
            <person name="Yang B."/>
            <person name="Zhao X."/>
            <person name="Lu X."/>
            <person name="Mao Y."/>
        </authorList>
    </citation>
    <scope>NUCLEOTIDE SEQUENCE [LARGE SCALE GENOMIC DNA]</scope>
    <source>
        <strain evidence="1">Ni1-3</strain>
    </source>
</reference>
<organism evidence="1">
    <name type="scientific">Shewanella decolorationis</name>
    <dbReference type="NCBI Taxonomy" id="256839"/>
    <lineage>
        <taxon>Bacteria</taxon>
        <taxon>Pseudomonadati</taxon>
        <taxon>Pseudomonadota</taxon>
        <taxon>Gammaproteobacteria</taxon>
        <taxon>Alteromonadales</taxon>
        <taxon>Shewanellaceae</taxon>
        <taxon>Shewanella</taxon>
    </lineage>
</organism>
<dbReference type="Pfam" id="PF05717">
    <property type="entry name" value="TnpB_IS66"/>
    <property type="match status" value="1"/>
</dbReference>
<dbReference type="InterPro" id="IPR008878">
    <property type="entry name" value="Transposase_IS66_Orf2"/>
</dbReference>